<feature type="compositionally biased region" description="Basic and acidic residues" evidence="1">
    <location>
        <begin position="58"/>
        <end position="80"/>
    </location>
</feature>
<feature type="region of interest" description="Disordered" evidence="1">
    <location>
        <begin position="58"/>
        <end position="81"/>
    </location>
</feature>
<organism evidence="2 3">
    <name type="scientific">Scophthalmus maximus</name>
    <name type="common">Turbot</name>
    <name type="synonym">Psetta maxima</name>
    <dbReference type="NCBI Taxonomy" id="52904"/>
    <lineage>
        <taxon>Eukaryota</taxon>
        <taxon>Metazoa</taxon>
        <taxon>Chordata</taxon>
        <taxon>Craniata</taxon>
        <taxon>Vertebrata</taxon>
        <taxon>Euteleostomi</taxon>
        <taxon>Actinopterygii</taxon>
        <taxon>Neopterygii</taxon>
        <taxon>Teleostei</taxon>
        <taxon>Neoteleostei</taxon>
        <taxon>Acanthomorphata</taxon>
        <taxon>Carangaria</taxon>
        <taxon>Pleuronectiformes</taxon>
        <taxon>Pleuronectoidei</taxon>
        <taxon>Scophthalmidae</taxon>
        <taxon>Scophthalmus</taxon>
    </lineage>
</organism>
<proteinExistence type="predicted"/>
<gene>
    <name evidence="2" type="ORF">SMAX5B_009220</name>
</gene>
<evidence type="ECO:0000313" key="2">
    <source>
        <dbReference type="EMBL" id="AWP10435.1"/>
    </source>
</evidence>
<dbReference type="EMBL" id="CP026254">
    <property type="protein sequence ID" value="AWP10435.1"/>
    <property type="molecule type" value="Genomic_DNA"/>
</dbReference>
<protein>
    <submittedName>
        <fullName evidence="2">Uncharacterized protein</fullName>
    </submittedName>
</protein>
<evidence type="ECO:0000313" key="3">
    <source>
        <dbReference type="Proteomes" id="UP000246464"/>
    </source>
</evidence>
<reference evidence="2 3" key="1">
    <citation type="submission" date="2017-12" db="EMBL/GenBank/DDBJ databases">
        <title>Integrating genomic resources of turbot (Scophthalmus maximus) in depth evaluation of genetic and physical mapping variation across individuals.</title>
        <authorList>
            <person name="Martinez P."/>
        </authorList>
    </citation>
    <scope>NUCLEOTIDE SEQUENCE [LARGE SCALE GENOMIC DNA]</scope>
</reference>
<dbReference type="AlphaFoldDB" id="A0A2U9C1E7"/>
<sequence length="121" mass="14077">MIQKIVIAHIRSQNETLVQAQTNQSILMKDCWDFLHYHKDCHGVYEDADCSVNCSRLSDPEAPRLRHEENQSEAGDRSEQEMLDCNDESHSFVSQHRDQSMLESFLLVVCVRHCNKTMKLI</sequence>
<accession>A0A2U9C1E7</accession>
<dbReference type="Proteomes" id="UP000246464">
    <property type="component" value="Chromosome 12"/>
</dbReference>
<keyword evidence="3" id="KW-1185">Reference proteome</keyword>
<evidence type="ECO:0000256" key="1">
    <source>
        <dbReference type="SAM" id="MobiDB-lite"/>
    </source>
</evidence>
<name>A0A2U9C1E7_SCOMX</name>